<protein>
    <recommendedName>
        <fullName evidence="4">Cell division inhibitor</fullName>
    </recommendedName>
</protein>
<dbReference type="AlphaFoldDB" id="A0A2N5N9F2"/>
<sequence length="175" mass="18796">MRGRSGAAGAAGERRRGSADAGLTVLYDGGCRLCQGAVDRLQALKPSEPIRYAAVQELTEDELQQLFRGAPPASGQLLEKIHAVARDGAVYAGSAAVVRALRSVRGFGRIAWLYRLPGMRPLADALYRYVAARRYAWFGRVSTGCGADCVMPSERGSDGDGDGHEAECDHRKETQ</sequence>
<name>A0A2N5N9F2_9BACL</name>
<feature type="compositionally biased region" description="Basic and acidic residues" evidence="1">
    <location>
        <begin position="155"/>
        <end position="175"/>
    </location>
</feature>
<gene>
    <name evidence="2" type="ORF">B8V81_1134</name>
</gene>
<reference evidence="2 3" key="1">
    <citation type="submission" date="2017-05" db="EMBL/GenBank/DDBJ databases">
        <title>Functional genome analysis of Paenibacillus pasadenensis strain R16: insights on endophytic life style and antifungal activity.</title>
        <authorList>
            <person name="Passera A."/>
            <person name="Marcolungo L."/>
            <person name="Casati P."/>
            <person name="Brasca M."/>
            <person name="Quaglino F."/>
            <person name="Delledonne M."/>
        </authorList>
    </citation>
    <scope>NUCLEOTIDE SEQUENCE [LARGE SCALE GENOMIC DNA]</scope>
    <source>
        <strain evidence="2 3">R16</strain>
    </source>
</reference>
<evidence type="ECO:0000313" key="3">
    <source>
        <dbReference type="Proteomes" id="UP000234789"/>
    </source>
</evidence>
<dbReference type="EMBL" id="NFEZ01000003">
    <property type="protein sequence ID" value="PLT46910.1"/>
    <property type="molecule type" value="Genomic_DNA"/>
</dbReference>
<dbReference type="InterPro" id="IPR044691">
    <property type="entry name" value="DCC1_Trx"/>
</dbReference>
<evidence type="ECO:0008006" key="4">
    <source>
        <dbReference type="Google" id="ProtNLM"/>
    </source>
</evidence>
<dbReference type="Proteomes" id="UP000234789">
    <property type="component" value="Unassembled WGS sequence"/>
</dbReference>
<feature type="region of interest" description="Disordered" evidence="1">
    <location>
        <begin position="154"/>
        <end position="175"/>
    </location>
</feature>
<comment type="caution">
    <text evidence="2">The sequence shown here is derived from an EMBL/GenBank/DDBJ whole genome shotgun (WGS) entry which is preliminary data.</text>
</comment>
<evidence type="ECO:0000256" key="1">
    <source>
        <dbReference type="SAM" id="MobiDB-lite"/>
    </source>
</evidence>
<dbReference type="PANTHER" id="PTHR34290">
    <property type="entry name" value="SI:CH73-390P7.2"/>
    <property type="match status" value="1"/>
</dbReference>
<dbReference type="GO" id="GO:0015035">
    <property type="term" value="F:protein-disulfide reductase activity"/>
    <property type="evidence" value="ECO:0007669"/>
    <property type="project" value="InterPro"/>
</dbReference>
<evidence type="ECO:0000313" key="2">
    <source>
        <dbReference type="EMBL" id="PLT46910.1"/>
    </source>
</evidence>
<keyword evidence="3" id="KW-1185">Reference proteome</keyword>
<dbReference type="InterPro" id="IPR007263">
    <property type="entry name" value="DCC1-like"/>
</dbReference>
<dbReference type="Pfam" id="PF04134">
    <property type="entry name" value="DCC1-like"/>
    <property type="match status" value="1"/>
</dbReference>
<dbReference type="PANTHER" id="PTHR34290:SF2">
    <property type="entry name" value="OS04G0668800 PROTEIN"/>
    <property type="match status" value="1"/>
</dbReference>
<dbReference type="RefSeq" id="WP_101807927.1">
    <property type="nucleotide sequence ID" value="NZ_NFEZ01000003.1"/>
</dbReference>
<accession>A0A2N5N9F2</accession>
<organism evidence="2 3">
    <name type="scientific">Paenibacillus pasadenensis</name>
    <dbReference type="NCBI Taxonomy" id="217090"/>
    <lineage>
        <taxon>Bacteria</taxon>
        <taxon>Bacillati</taxon>
        <taxon>Bacillota</taxon>
        <taxon>Bacilli</taxon>
        <taxon>Bacillales</taxon>
        <taxon>Paenibacillaceae</taxon>
        <taxon>Paenibacillus</taxon>
    </lineage>
</organism>
<proteinExistence type="predicted"/>